<dbReference type="STRING" id="269670.SAMN02982927_01384"/>
<evidence type="ECO:0000256" key="2">
    <source>
        <dbReference type="ARBA" id="ARBA00022723"/>
    </source>
</evidence>
<gene>
    <name evidence="6" type="ORF">SAMN02982927_01384</name>
</gene>
<dbReference type="Proteomes" id="UP000198752">
    <property type="component" value="Unassembled WGS sequence"/>
</dbReference>
<dbReference type="GO" id="GO:0016787">
    <property type="term" value="F:hydrolase activity"/>
    <property type="evidence" value="ECO:0007669"/>
    <property type="project" value="UniProtKB-KW"/>
</dbReference>
<evidence type="ECO:0000313" key="7">
    <source>
        <dbReference type="Proteomes" id="UP000198752"/>
    </source>
</evidence>
<dbReference type="InterPro" id="IPR002933">
    <property type="entry name" value="Peptidase_M20"/>
</dbReference>
<keyword evidence="3 6" id="KW-0378">Hydrolase</keyword>
<name>A0A1I2QZU0_9BACL</name>
<dbReference type="Pfam" id="PF01546">
    <property type="entry name" value="Peptidase_M20"/>
    <property type="match status" value="1"/>
</dbReference>
<dbReference type="SUPFAM" id="SSF55031">
    <property type="entry name" value="Bacterial exopeptidase dimerisation domain"/>
    <property type="match status" value="1"/>
</dbReference>
<evidence type="ECO:0000313" key="6">
    <source>
        <dbReference type="EMBL" id="SFG32779.1"/>
    </source>
</evidence>
<dbReference type="Gene3D" id="3.30.70.360">
    <property type="match status" value="1"/>
</dbReference>
<keyword evidence="4" id="KW-0862">Zinc</keyword>
<proteinExistence type="predicted"/>
<evidence type="ECO:0000256" key="3">
    <source>
        <dbReference type="ARBA" id="ARBA00022801"/>
    </source>
</evidence>
<dbReference type="Pfam" id="PF07687">
    <property type="entry name" value="M20_dimer"/>
    <property type="match status" value="1"/>
</dbReference>
<dbReference type="InterPro" id="IPR001261">
    <property type="entry name" value="ArgE/DapE_CS"/>
</dbReference>
<dbReference type="GO" id="GO:0046872">
    <property type="term" value="F:metal ion binding"/>
    <property type="evidence" value="ECO:0007669"/>
    <property type="project" value="UniProtKB-KW"/>
</dbReference>
<keyword evidence="2" id="KW-0479">Metal-binding</keyword>
<reference evidence="7" key="1">
    <citation type="submission" date="2016-10" db="EMBL/GenBank/DDBJ databases">
        <authorList>
            <person name="Varghese N."/>
            <person name="Submissions S."/>
        </authorList>
    </citation>
    <scope>NUCLEOTIDE SEQUENCE [LARGE SCALE GENOMIC DNA]</scope>
    <source>
        <strain evidence="7">ATCC 700379</strain>
    </source>
</reference>
<dbReference type="EMBL" id="FOOY01000008">
    <property type="protein sequence ID" value="SFG32779.1"/>
    <property type="molecule type" value="Genomic_DNA"/>
</dbReference>
<dbReference type="RefSeq" id="WP_093671386.1">
    <property type="nucleotide sequence ID" value="NZ_FOOY01000008.1"/>
</dbReference>
<dbReference type="PROSITE" id="PS00758">
    <property type="entry name" value="ARGE_DAPE_CPG2_1"/>
    <property type="match status" value="1"/>
</dbReference>
<dbReference type="PANTHER" id="PTHR43808">
    <property type="entry name" value="ACETYLORNITHINE DEACETYLASE"/>
    <property type="match status" value="1"/>
</dbReference>
<dbReference type="NCBIfam" id="NF009555">
    <property type="entry name" value="PRK13004.1"/>
    <property type="match status" value="1"/>
</dbReference>
<dbReference type="SUPFAM" id="SSF53187">
    <property type="entry name" value="Zn-dependent exopeptidases"/>
    <property type="match status" value="1"/>
</dbReference>
<keyword evidence="7" id="KW-1185">Reference proteome</keyword>
<accession>A0A1I2QZU0</accession>
<evidence type="ECO:0000259" key="5">
    <source>
        <dbReference type="Pfam" id="PF07687"/>
    </source>
</evidence>
<dbReference type="InterPro" id="IPR011650">
    <property type="entry name" value="Peptidase_M20_dimer"/>
</dbReference>
<evidence type="ECO:0000256" key="4">
    <source>
        <dbReference type="ARBA" id="ARBA00022833"/>
    </source>
</evidence>
<evidence type="ECO:0000256" key="1">
    <source>
        <dbReference type="ARBA" id="ARBA00001947"/>
    </source>
</evidence>
<sequence>MFNSRDQVIHLCKALIAAQSYSGAEDQAAGVITEFAKNCGFDEVSVDALGNVALIINGTLNGPTLLLDGHIDTVPVNKEHWATDPFEPVEKDGRLYGRGSSDMKGSVSAMIVAAEQFACETKRQFPGRVVISCSVHEETFEGVATRTVSKKFNPDIVVIGEATGLNLNRGQRGRAEVVVETKGVSVHSANPEKGVNAVLQMMKLLAEIEKLPAPEDPLMGKGILVLTDIVSSPYPGKSVLPSSCRATFDRRTLVNETKESVLKPIQNVIERLKEDDPTFDAKVYYSKGTDRCYTGETIEAVRFFPAWMYDENTVFVEKSLQALHAAGIPAKLSHYSFCTNGSHFAGEAGIPTIGFGPSQENLAHTDNEYIEIDQLLQAVDGFAAIMHALLTEK</sequence>
<dbReference type="InterPro" id="IPR050072">
    <property type="entry name" value="Peptidase_M20A"/>
</dbReference>
<feature type="domain" description="Peptidase M20 dimerisation" evidence="5">
    <location>
        <begin position="170"/>
        <end position="275"/>
    </location>
</feature>
<dbReference type="AlphaFoldDB" id="A0A1I2QZU0"/>
<dbReference type="InterPro" id="IPR036264">
    <property type="entry name" value="Bact_exopeptidase_dim_dom"/>
</dbReference>
<comment type="cofactor">
    <cofactor evidence="1">
        <name>Zn(2+)</name>
        <dbReference type="ChEBI" id="CHEBI:29105"/>
    </cofactor>
</comment>
<protein>
    <submittedName>
        <fullName evidence="6">Putative selenium metabolism hydrolase</fullName>
    </submittedName>
</protein>
<dbReference type="OrthoDB" id="9792335at2"/>
<dbReference type="Gene3D" id="3.40.630.10">
    <property type="entry name" value="Zn peptidases"/>
    <property type="match status" value="1"/>
</dbReference>
<organism evidence="6 7">
    <name type="scientific">Sporolactobacillus nakayamae</name>
    <dbReference type="NCBI Taxonomy" id="269670"/>
    <lineage>
        <taxon>Bacteria</taxon>
        <taxon>Bacillati</taxon>
        <taxon>Bacillota</taxon>
        <taxon>Bacilli</taxon>
        <taxon>Bacillales</taxon>
        <taxon>Sporolactobacillaceae</taxon>
        <taxon>Sporolactobacillus</taxon>
    </lineage>
</organism>